<name>A0A7X0D5F6_9ACTN</name>
<dbReference type="RefSeq" id="WP_184075534.1">
    <property type="nucleotide sequence ID" value="NZ_JACHDS010000001.1"/>
</dbReference>
<sequence length="69" mass="7405">MSGVLDQLTETEYRSISDAHDAMRRACQAAHRGFAPDWGAVAAYRDAEAAFGLVCDAAGFSPEEVLSEL</sequence>
<dbReference type="EMBL" id="JACHDS010000001">
    <property type="protein sequence ID" value="MBB6172203.1"/>
    <property type="molecule type" value="Genomic_DNA"/>
</dbReference>
<dbReference type="AlphaFoldDB" id="A0A7X0D5F6"/>
<organism evidence="1 2">
    <name type="scientific">Nocardiopsis mwathae</name>
    <dbReference type="NCBI Taxonomy" id="1472723"/>
    <lineage>
        <taxon>Bacteria</taxon>
        <taxon>Bacillati</taxon>
        <taxon>Actinomycetota</taxon>
        <taxon>Actinomycetes</taxon>
        <taxon>Streptosporangiales</taxon>
        <taxon>Nocardiopsidaceae</taxon>
        <taxon>Nocardiopsis</taxon>
    </lineage>
</organism>
<evidence type="ECO:0000313" key="1">
    <source>
        <dbReference type="EMBL" id="MBB6172203.1"/>
    </source>
</evidence>
<dbReference type="Proteomes" id="UP000546642">
    <property type="component" value="Unassembled WGS sequence"/>
</dbReference>
<keyword evidence="2" id="KW-1185">Reference proteome</keyword>
<reference evidence="1 2" key="1">
    <citation type="submission" date="2020-08" db="EMBL/GenBank/DDBJ databases">
        <title>Sequencing the genomes of 1000 actinobacteria strains.</title>
        <authorList>
            <person name="Klenk H.-P."/>
        </authorList>
    </citation>
    <scope>NUCLEOTIDE SEQUENCE [LARGE SCALE GENOMIC DNA]</scope>
    <source>
        <strain evidence="1 2">DSM 46659</strain>
    </source>
</reference>
<gene>
    <name evidence="1" type="ORF">HNR23_002263</name>
</gene>
<comment type="caution">
    <text evidence="1">The sequence shown here is derived from an EMBL/GenBank/DDBJ whole genome shotgun (WGS) entry which is preliminary data.</text>
</comment>
<protein>
    <submittedName>
        <fullName evidence="1">Uncharacterized protein</fullName>
    </submittedName>
</protein>
<evidence type="ECO:0000313" key="2">
    <source>
        <dbReference type="Proteomes" id="UP000546642"/>
    </source>
</evidence>
<accession>A0A7X0D5F6</accession>
<proteinExistence type="predicted"/>